<dbReference type="Proteomes" id="UP000195609">
    <property type="component" value="Chromosome"/>
</dbReference>
<reference evidence="3 5" key="2">
    <citation type="submission" date="2023-09" db="EMBL/GenBank/DDBJ databases">
        <title>Genomic characteristic of L. casei group strains isolated from clinical sources.</title>
        <authorList>
            <person name="Jarocki P."/>
        </authorList>
    </citation>
    <scope>NUCLEOTIDE SEQUENCE [LARGE SCALE GENOMIC DNA]</scope>
    <source>
        <strain evidence="3 5">LMG 24099</strain>
    </source>
</reference>
<dbReference type="AlphaFoldDB" id="A0AAN1KFR1"/>
<keyword evidence="1" id="KW-0472">Membrane</keyword>
<organism evidence="2 4">
    <name type="scientific">Lacticaseibacillus casei</name>
    <name type="common">Lactobacillus casei</name>
    <dbReference type="NCBI Taxonomy" id="1582"/>
    <lineage>
        <taxon>Bacteria</taxon>
        <taxon>Bacillati</taxon>
        <taxon>Bacillota</taxon>
        <taxon>Bacilli</taxon>
        <taxon>Lactobacillales</taxon>
        <taxon>Lactobacillaceae</taxon>
        <taxon>Lacticaseibacillus</taxon>
    </lineage>
</organism>
<gene>
    <name evidence="2" type="ORF">BGL52_14445</name>
    <name evidence="3" type="ORF">RWA16_14205</name>
</gene>
<protein>
    <submittedName>
        <fullName evidence="2">Uncharacterized protein</fullName>
    </submittedName>
</protein>
<dbReference type="Proteomes" id="UP001303564">
    <property type="component" value="Chromosome"/>
</dbReference>
<reference evidence="2 4" key="1">
    <citation type="journal article" date="2017" name="Front. Immunol.">
        <title>Complete Genome Sequence of Lactobacillus casei LC5, a Potential Probiotics for Atopic Dermatitis.</title>
        <authorList>
            <person name="Kang J."/>
            <person name="Chung W.H."/>
            <person name="Lim T.J."/>
            <person name="Whon T.W."/>
            <person name="Lim S."/>
            <person name="Nam Y.D."/>
        </authorList>
    </citation>
    <scope>NUCLEOTIDE SEQUENCE [LARGE SCALE GENOMIC DNA]</scope>
    <source>
        <strain evidence="2 4">LC5</strain>
    </source>
</reference>
<keyword evidence="1" id="KW-0812">Transmembrane</keyword>
<keyword evidence="1" id="KW-1133">Transmembrane helix</keyword>
<keyword evidence="5" id="KW-1185">Reference proteome</keyword>
<evidence type="ECO:0000313" key="4">
    <source>
        <dbReference type="Proteomes" id="UP000195609"/>
    </source>
</evidence>
<dbReference type="EMBL" id="CP136128">
    <property type="protein sequence ID" value="WNX27534.1"/>
    <property type="molecule type" value="Genomic_DNA"/>
</dbReference>
<dbReference type="EMBL" id="CP017065">
    <property type="protein sequence ID" value="ARY93038.1"/>
    <property type="molecule type" value="Genomic_DNA"/>
</dbReference>
<evidence type="ECO:0000313" key="2">
    <source>
        <dbReference type="EMBL" id="ARY93038.1"/>
    </source>
</evidence>
<proteinExistence type="predicted"/>
<name>A0AAN1KFR1_LACCA</name>
<dbReference type="RefSeq" id="WP_087913316.1">
    <property type="nucleotide sequence ID" value="NZ_CP017065.1"/>
</dbReference>
<evidence type="ECO:0000313" key="5">
    <source>
        <dbReference type="Proteomes" id="UP001303564"/>
    </source>
</evidence>
<accession>A0AAN1KFR1</accession>
<evidence type="ECO:0000313" key="3">
    <source>
        <dbReference type="EMBL" id="WNX27534.1"/>
    </source>
</evidence>
<sequence length="183" mass="20800">MKRKHLVSLVLIVSVLALVLVTFVSLRHQGPKNKRDPGADAEGFLIKLPGNLEIVKSGVGPFLIERIPKKLQTTTDANTLLYHVQAAGWHGQVMIVKAKEDDNYDFLKSGVSGEGYALINLHTGKRVWAHQLASLHRRYPETRRIRVKPLDHYHWRNPSKQLPKSEDNRVIMSRVFTNMVTSH</sequence>
<evidence type="ECO:0000256" key="1">
    <source>
        <dbReference type="SAM" id="Phobius"/>
    </source>
</evidence>
<feature type="transmembrane region" description="Helical" evidence="1">
    <location>
        <begin position="6"/>
        <end position="26"/>
    </location>
</feature>